<comment type="subcellular location">
    <subcellularLocation>
        <location evidence="2">Nucleus</location>
    </subcellularLocation>
</comment>
<keyword evidence="4" id="KW-0540">Nuclease</keyword>
<evidence type="ECO:0000313" key="9">
    <source>
        <dbReference type="EMBL" id="JAD09022.1"/>
    </source>
</evidence>
<evidence type="ECO:0000256" key="2">
    <source>
        <dbReference type="ARBA" id="ARBA00004123"/>
    </source>
</evidence>
<sequence>MEYDEKIELIKDIVECMEEAIQIDSDDSEKGDICEELINICDRVAQIPIRKKKRQWVKVWRTTKSKTGSHSFLMKELLPFDKDGYKNYLRMSEAQFNFILSAIQEDIIKQDTWMRAAIPAAEKLSLTLRFLATGETFQSLNFASKISVSAISGIIPEVCDAIYKRLKALYLKFPSNSSEWTSIANEFAIRWQFPNCLGALDGKHITFRPSRQAGAFYHNYKGTNSIVLLALVDANCNFIYVDVGCNGRCNDAGVFLQSELASVLREERGLPTNSSIGSNRCLPYVVVSDDAFPLQTHLMKPYPYHTTCRQKKIFNCRLSRARHVVEHAFGILSNRFRIFLSPINLKVESVQKITLACCVLHNFLGTNNISGMNVINATTERYSEGSFNSNNPRRGGPETIRQEFMAYFNTEGRVDWGQ</sequence>
<dbReference type="GO" id="GO:0016787">
    <property type="term" value="F:hydrolase activity"/>
    <property type="evidence" value="ECO:0007669"/>
    <property type="project" value="UniProtKB-KW"/>
</dbReference>
<evidence type="ECO:0000256" key="5">
    <source>
        <dbReference type="ARBA" id="ARBA00022723"/>
    </source>
</evidence>
<dbReference type="InterPro" id="IPR027806">
    <property type="entry name" value="HARBI1_dom"/>
</dbReference>
<accession>A0A0A1XDI2</accession>
<comment type="similarity">
    <text evidence="3">Belongs to the HARBI1 family.</text>
</comment>
<evidence type="ECO:0000256" key="3">
    <source>
        <dbReference type="ARBA" id="ARBA00006958"/>
    </source>
</evidence>
<dbReference type="PANTHER" id="PTHR22930">
    <property type="match status" value="1"/>
</dbReference>
<keyword evidence="6" id="KW-0378">Hydrolase</keyword>
<feature type="domain" description="DDE Tnp4" evidence="8">
    <location>
        <begin position="200"/>
        <end position="362"/>
    </location>
</feature>
<dbReference type="InterPro" id="IPR045249">
    <property type="entry name" value="HARBI1-like"/>
</dbReference>
<evidence type="ECO:0000259" key="8">
    <source>
        <dbReference type="Pfam" id="PF13359"/>
    </source>
</evidence>
<evidence type="ECO:0000256" key="4">
    <source>
        <dbReference type="ARBA" id="ARBA00022722"/>
    </source>
</evidence>
<dbReference type="GO" id="GO:0004518">
    <property type="term" value="F:nuclease activity"/>
    <property type="evidence" value="ECO:0007669"/>
    <property type="project" value="UniProtKB-KW"/>
</dbReference>
<dbReference type="AlphaFoldDB" id="A0A0A1XDI2"/>
<reference evidence="9" key="1">
    <citation type="submission" date="2014-11" db="EMBL/GenBank/DDBJ databases">
        <authorList>
            <person name="Geib S."/>
        </authorList>
    </citation>
    <scope>NUCLEOTIDE SEQUENCE</scope>
</reference>
<proteinExistence type="inferred from homology"/>
<evidence type="ECO:0000256" key="1">
    <source>
        <dbReference type="ARBA" id="ARBA00001968"/>
    </source>
</evidence>
<dbReference type="PANTHER" id="PTHR22930:SF269">
    <property type="entry name" value="NUCLEASE HARBI1-LIKE PROTEIN"/>
    <property type="match status" value="1"/>
</dbReference>
<organism evidence="9">
    <name type="scientific">Zeugodacus cucurbitae</name>
    <name type="common">Melon fruit fly</name>
    <name type="synonym">Bactrocera cucurbitae</name>
    <dbReference type="NCBI Taxonomy" id="28588"/>
    <lineage>
        <taxon>Eukaryota</taxon>
        <taxon>Metazoa</taxon>
        <taxon>Ecdysozoa</taxon>
        <taxon>Arthropoda</taxon>
        <taxon>Hexapoda</taxon>
        <taxon>Insecta</taxon>
        <taxon>Pterygota</taxon>
        <taxon>Neoptera</taxon>
        <taxon>Endopterygota</taxon>
        <taxon>Diptera</taxon>
        <taxon>Brachycera</taxon>
        <taxon>Muscomorpha</taxon>
        <taxon>Tephritoidea</taxon>
        <taxon>Tephritidae</taxon>
        <taxon>Zeugodacus</taxon>
        <taxon>Zeugodacus</taxon>
    </lineage>
</organism>
<dbReference type="GO" id="GO:0046872">
    <property type="term" value="F:metal ion binding"/>
    <property type="evidence" value="ECO:0007669"/>
    <property type="project" value="UniProtKB-KW"/>
</dbReference>
<gene>
    <name evidence="9" type="primary">HARBI1_10</name>
    <name evidence="9" type="ORF">g.4100</name>
</gene>
<dbReference type="GO" id="GO:0005634">
    <property type="term" value="C:nucleus"/>
    <property type="evidence" value="ECO:0007669"/>
    <property type="project" value="UniProtKB-SubCell"/>
</dbReference>
<keyword evidence="7" id="KW-0539">Nucleus</keyword>
<evidence type="ECO:0000256" key="7">
    <source>
        <dbReference type="ARBA" id="ARBA00023242"/>
    </source>
</evidence>
<dbReference type="Pfam" id="PF13359">
    <property type="entry name" value="DDE_Tnp_4"/>
    <property type="match status" value="1"/>
</dbReference>
<keyword evidence="5" id="KW-0479">Metal-binding</keyword>
<evidence type="ECO:0000256" key="6">
    <source>
        <dbReference type="ARBA" id="ARBA00022801"/>
    </source>
</evidence>
<protein>
    <submittedName>
        <fullName evidence="9">Putative nuclease HARBI1</fullName>
    </submittedName>
</protein>
<dbReference type="EMBL" id="GBXI01005270">
    <property type="protein sequence ID" value="JAD09022.1"/>
    <property type="molecule type" value="Transcribed_RNA"/>
</dbReference>
<name>A0A0A1XDI2_ZEUCU</name>
<comment type="cofactor">
    <cofactor evidence="1">
        <name>a divalent metal cation</name>
        <dbReference type="ChEBI" id="CHEBI:60240"/>
    </cofactor>
</comment>
<reference evidence="9" key="2">
    <citation type="journal article" date="2015" name="Gigascience">
        <title>Reconstructing a comprehensive transcriptome assembly of a white-pupal translocated strain of the pest fruit fly Bactrocera cucurbitae.</title>
        <authorList>
            <person name="Sim S.B."/>
            <person name="Calla B."/>
            <person name="Hall B."/>
            <person name="DeRego T."/>
            <person name="Geib S.M."/>
        </authorList>
    </citation>
    <scope>NUCLEOTIDE SEQUENCE</scope>
</reference>